<protein>
    <submittedName>
        <fullName evidence="2">Uncharacterized protein</fullName>
    </submittedName>
</protein>
<dbReference type="Proteomes" id="UP000634660">
    <property type="component" value="Unassembled WGS sequence"/>
</dbReference>
<reference evidence="2" key="2">
    <citation type="submission" date="2020-09" db="EMBL/GenBank/DDBJ databases">
        <authorList>
            <person name="Sun Q."/>
            <person name="Ohkuma M."/>
        </authorList>
    </citation>
    <scope>NUCLEOTIDE SEQUENCE</scope>
    <source>
        <strain evidence="2">JCM 4834</strain>
    </source>
</reference>
<feature type="region of interest" description="Disordered" evidence="1">
    <location>
        <begin position="1"/>
        <end position="77"/>
    </location>
</feature>
<gene>
    <name evidence="2" type="ORF">GCM10010371_67150</name>
</gene>
<dbReference type="AlphaFoldDB" id="A0A918RIM7"/>
<reference evidence="2" key="1">
    <citation type="journal article" date="2014" name="Int. J. Syst. Evol. Microbiol.">
        <title>Complete genome sequence of Corynebacterium casei LMG S-19264T (=DSM 44701T), isolated from a smear-ripened cheese.</title>
        <authorList>
            <consortium name="US DOE Joint Genome Institute (JGI-PGF)"/>
            <person name="Walter F."/>
            <person name="Albersmeier A."/>
            <person name="Kalinowski J."/>
            <person name="Ruckert C."/>
        </authorList>
    </citation>
    <scope>NUCLEOTIDE SEQUENCE</scope>
    <source>
        <strain evidence="2">JCM 4834</strain>
    </source>
</reference>
<dbReference type="EMBL" id="BMVX01000046">
    <property type="protein sequence ID" value="GGZ97976.1"/>
    <property type="molecule type" value="Genomic_DNA"/>
</dbReference>
<organism evidence="2 3">
    <name type="scientific">Streptomyces subrutilus</name>
    <dbReference type="NCBI Taxonomy" id="36818"/>
    <lineage>
        <taxon>Bacteria</taxon>
        <taxon>Bacillati</taxon>
        <taxon>Actinomycetota</taxon>
        <taxon>Actinomycetes</taxon>
        <taxon>Kitasatosporales</taxon>
        <taxon>Streptomycetaceae</taxon>
        <taxon>Streptomyces</taxon>
    </lineage>
</organism>
<evidence type="ECO:0000313" key="2">
    <source>
        <dbReference type="EMBL" id="GGZ97976.1"/>
    </source>
</evidence>
<sequence length="77" mass="8549">MHGTGRRRLNPHDPKETTQAAPADHTGPGTSTRAGPRSTPTRTTAPPHERRPLSYFRPPRESGRFAAPPDKDTPWTR</sequence>
<comment type="caution">
    <text evidence="2">The sequence shown here is derived from an EMBL/GenBank/DDBJ whole genome shotgun (WGS) entry which is preliminary data.</text>
</comment>
<accession>A0A918RIM7</accession>
<name>A0A918RIM7_9ACTN</name>
<evidence type="ECO:0000256" key="1">
    <source>
        <dbReference type="SAM" id="MobiDB-lite"/>
    </source>
</evidence>
<feature type="compositionally biased region" description="Low complexity" evidence="1">
    <location>
        <begin position="30"/>
        <end position="46"/>
    </location>
</feature>
<proteinExistence type="predicted"/>
<evidence type="ECO:0000313" key="3">
    <source>
        <dbReference type="Proteomes" id="UP000634660"/>
    </source>
</evidence>
<feature type="compositionally biased region" description="Basic and acidic residues" evidence="1">
    <location>
        <begin position="47"/>
        <end position="77"/>
    </location>
</feature>